<gene>
    <name evidence="4" type="ORF">J2X09_003131</name>
</gene>
<reference evidence="4 5" key="1">
    <citation type="submission" date="2023-07" db="EMBL/GenBank/DDBJ databases">
        <title>Sorghum-associated microbial communities from plants grown in Nebraska, USA.</title>
        <authorList>
            <person name="Schachtman D."/>
        </authorList>
    </citation>
    <scope>NUCLEOTIDE SEQUENCE [LARGE SCALE GENOMIC DNA]</scope>
    <source>
        <strain evidence="4 5">BE240</strain>
    </source>
</reference>
<dbReference type="Proteomes" id="UP001265550">
    <property type="component" value="Unassembled WGS sequence"/>
</dbReference>
<feature type="domain" description="CN hydrolase" evidence="3">
    <location>
        <begin position="6"/>
        <end position="245"/>
    </location>
</feature>
<protein>
    <submittedName>
        <fullName evidence="4">Amidohydrolase</fullName>
    </submittedName>
</protein>
<evidence type="ECO:0000313" key="5">
    <source>
        <dbReference type="Proteomes" id="UP001265550"/>
    </source>
</evidence>
<dbReference type="EMBL" id="JAVDWE010000008">
    <property type="protein sequence ID" value="MDR7095383.1"/>
    <property type="molecule type" value="Genomic_DNA"/>
</dbReference>
<proteinExistence type="inferred from homology"/>
<evidence type="ECO:0000259" key="3">
    <source>
        <dbReference type="PROSITE" id="PS50263"/>
    </source>
</evidence>
<dbReference type="SUPFAM" id="SSF56317">
    <property type="entry name" value="Carbon-nitrogen hydrolase"/>
    <property type="match status" value="1"/>
</dbReference>
<comment type="similarity">
    <text evidence="1">Belongs to the carbon-nitrogen hydrolase superfamily. NIT1/NIT2 family.</text>
</comment>
<dbReference type="PANTHER" id="PTHR43674">
    <property type="entry name" value="NITRILASE C965.09-RELATED"/>
    <property type="match status" value="1"/>
</dbReference>
<dbReference type="RefSeq" id="WP_310308716.1">
    <property type="nucleotide sequence ID" value="NZ_JAVDWE010000008.1"/>
</dbReference>
<keyword evidence="5" id="KW-1185">Reference proteome</keyword>
<comment type="caution">
    <text evidence="4">The sequence shown here is derived from an EMBL/GenBank/DDBJ whole genome shotgun (WGS) entry which is preliminary data.</text>
</comment>
<evidence type="ECO:0000313" key="4">
    <source>
        <dbReference type="EMBL" id="MDR7095383.1"/>
    </source>
</evidence>
<sequence length="270" mass="28560">MSAPHDTLDLALWQCPYAERAAEALVLLDATAAQARAQGAALLVCPEMSLTGYQIGAAGVAALAEPADGPMAQAVAAIAHRHGIAIVYGYPEHRPGGQPYNAAQCIAANGERIANYRKTHLFGDIDRSQFSPGPQAPAVFEWSGWRLGLLICYDIEFPEPARGLALQGADAILVPTANMVQFDEVQRVLLPARALENRICLAYANACGREGATTYGGLSTVCGPRGEFLGQAERGEALLFATLSRPALDSARATSQLADRQAGLYGILSR</sequence>
<dbReference type="PROSITE" id="PS01227">
    <property type="entry name" value="UPF0012"/>
    <property type="match status" value="1"/>
</dbReference>
<keyword evidence="2" id="KW-0378">Hydrolase</keyword>
<dbReference type="CDD" id="cd07576">
    <property type="entry name" value="R-amidase_like"/>
    <property type="match status" value="1"/>
</dbReference>
<dbReference type="Pfam" id="PF00795">
    <property type="entry name" value="CN_hydrolase"/>
    <property type="match status" value="1"/>
</dbReference>
<dbReference type="PANTHER" id="PTHR43674:SF2">
    <property type="entry name" value="BETA-UREIDOPROPIONASE"/>
    <property type="match status" value="1"/>
</dbReference>
<dbReference type="InterPro" id="IPR036526">
    <property type="entry name" value="C-N_Hydrolase_sf"/>
</dbReference>
<dbReference type="InterPro" id="IPR044083">
    <property type="entry name" value="RamA-like"/>
</dbReference>
<dbReference type="InterPro" id="IPR001110">
    <property type="entry name" value="UPF0012_CS"/>
</dbReference>
<organism evidence="4 5">
    <name type="scientific">Hydrogenophaga laconesensis</name>
    <dbReference type="NCBI Taxonomy" id="1805971"/>
    <lineage>
        <taxon>Bacteria</taxon>
        <taxon>Pseudomonadati</taxon>
        <taxon>Pseudomonadota</taxon>
        <taxon>Betaproteobacteria</taxon>
        <taxon>Burkholderiales</taxon>
        <taxon>Comamonadaceae</taxon>
        <taxon>Hydrogenophaga</taxon>
    </lineage>
</organism>
<evidence type="ECO:0000256" key="1">
    <source>
        <dbReference type="ARBA" id="ARBA00010613"/>
    </source>
</evidence>
<accession>A0ABU1VDX6</accession>
<dbReference type="InterPro" id="IPR003010">
    <property type="entry name" value="C-N_Hydrolase"/>
</dbReference>
<name>A0ABU1VDX6_9BURK</name>
<evidence type="ECO:0000256" key="2">
    <source>
        <dbReference type="ARBA" id="ARBA00022801"/>
    </source>
</evidence>
<dbReference type="PROSITE" id="PS50263">
    <property type="entry name" value="CN_HYDROLASE"/>
    <property type="match status" value="1"/>
</dbReference>
<dbReference type="Gene3D" id="3.60.110.10">
    <property type="entry name" value="Carbon-nitrogen hydrolase"/>
    <property type="match status" value="1"/>
</dbReference>
<dbReference type="InterPro" id="IPR050345">
    <property type="entry name" value="Aliph_Amidase/BUP"/>
</dbReference>